<comment type="subcellular location">
    <subcellularLocation>
        <location evidence="1">Nucleus</location>
    </subcellularLocation>
</comment>
<evidence type="ECO:0000256" key="2">
    <source>
        <dbReference type="ARBA" id="ARBA00023242"/>
    </source>
</evidence>
<evidence type="ECO:0000313" key="5">
    <source>
        <dbReference type="Proteomes" id="UP000198406"/>
    </source>
</evidence>
<feature type="domain" description="Mediator complex subunit 15 KIX" evidence="3">
    <location>
        <begin position="11"/>
        <end position="79"/>
    </location>
</feature>
<accession>A0A1Z5JTA6</accession>
<protein>
    <recommendedName>
        <fullName evidence="3">Mediator complex subunit 15 KIX domain-containing protein</fullName>
    </recommendedName>
</protein>
<dbReference type="InterPro" id="IPR036529">
    <property type="entry name" value="KIX_dom_sf"/>
</dbReference>
<name>A0A1Z5JTA6_FISSO</name>
<dbReference type="InterPro" id="IPR036546">
    <property type="entry name" value="MED15_KIX"/>
</dbReference>
<evidence type="ECO:0000256" key="1">
    <source>
        <dbReference type="ARBA" id="ARBA00004123"/>
    </source>
</evidence>
<dbReference type="GO" id="GO:0006355">
    <property type="term" value="P:regulation of DNA-templated transcription"/>
    <property type="evidence" value="ECO:0007669"/>
    <property type="project" value="InterPro"/>
</dbReference>
<sequence>MTDATATPAGGDWRASVQQSYRNNEVREISKVLAALEPGATPASKLRLASQFEATVFNAATSLENYRKTLAKRLKKLQKNYVPPVAAAAPTTDIQSTIKELRNHYGEDLLYILKHADTAVAEMKAKYGEEKAIQLRQHTDGVRIWATDLGVLPGTEENAKGITAEQLEKLKTYLERKTENIRAHIVKLADADRFLAETLAKKETDFAELANPQPSKILAQCAQRRHEHLHEKLHKTKPLQKPNELLAEAMETAQAAVPLPTRSVAQQQLREGLSEADIVRALKHLDKMRAAGTVCLAYMSIADKKTVPPKTLVKANQIVNEGIQVCQDVLKTQHENSPAIKLTLEDAWMKLLVFATDEVVEDTGDAPLSKRRRLTSKRPVISSRVLLTPNRKAPSNLLSALKRKGAKLIRPEPFGIGSHLLLDFECFEMVIYLVPLVVLIRAKGDSTEPAITEGKTQADSNYHDQIYDQNRHRWKPLHHGLTDHSKLEVWGATADGRTLGYIVQERLRDASAHATHTLRQCFSSTAKATGDFETEILEATALLEFIKIARTTFIPDWVDLD</sequence>
<dbReference type="Pfam" id="PF16987">
    <property type="entry name" value="KIX_2"/>
    <property type="match status" value="1"/>
</dbReference>
<dbReference type="GO" id="GO:0005634">
    <property type="term" value="C:nucleus"/>
    <property type="evidence" value="ECO:0007669"/>
    <property type="project" value="UniProtKB-SubCell"/>
</dbReference>
<dbReference type="Proteomes" id="UP000198406">
    <property type="component" value="Unassembled WGS sequence"/>
</dbReference>
<dbReference type="InParanoid" id="A0A1Z5JTA6"/>
<proteinExistence type="predicted"/>
<organism evidence="4 5">
    <name type="scientific">Fistulifera solaris</name>
    <name type="common">Oleaginous diatom</name>
    <dbReference type="NCBI Taxonomy" id="1519565"/>
    <lineage>
        <taxon>Eukaryota</taxon>
        <taxon>Sar</taxon>
        <taxon>Stramenopiles</taxon>
        <taxon>Ochrophyta</taxon>
        <taxon>Bacillariophyta</taxon>
        <taxon>Bacillariophyceae</taxon>
        <taxon>Bacillariophycidae</taxon>
        <taxon>Naviculales</taxon>
        <taxon>Naviculaceae</taxon>
        <taxon>Fistulifera</taxon>
    </lineage>
</organism>
<dbReference type="GO" id="GO:0003712">
    <property type="term" value="F:transcription coregulator activity"/>
    <property type="evidence" value="ECO:0007669"/>
    <property type="project" value="InterPro"/>
</dbReference>
<comment type="caution">
    <text evidence="4">The sequence shown here is derived from an EMBL/GenBank/DDBJ whole genome shotgun (WGS) entry which is preliminary data.</text>
</comment>
<keyword evidence="2" id="KW-0539">Nucleus</keyword>
<dbReference type="EMBL" id="BDSP01000114">
    <property type="protein sequence ID" value="GAX17247.1"/>
    <property type="molecule type" value="Genomic_DNA"/>
</dbReference>
<keyword evidence="5" id="KW-1185">Reference proteome</keyword>
<dbReference type="Gene3D" id="1.10.246.20">
    <property type="entry name" value="Coactivator CBP, KIX domain"/>
    <property type="match status" value="1"/>
</dbReference>
<evidence type="ECO:0000313" key="4">
    <source>
        <dbReference type="EMBL" id="GAX17247.1"/>
    </source>
</evidence>
<dbReference type="OrthoDB" id="46960at2759"/>
<gene>
    <name evidence="4" type="ORF">FisN_10Lh104</name>
</gene>
<evidence type="ECO:0000259" key="3">
    <source>
        <dbReference type="Pfam" id="PF16987"/>
    </source>
</evidence>
<reference evidence="4 5" key="1">
    <citation type="journal article" date="2015" name="Plant Cell">
        <title>Oil accumulation by the oleaginous diatom Fistulifera solaris as revealed by the genome and transcriptome.</title>
        <authorList>
            <person name="Tanaka T."/>
            <person name="Maeda Y."/>
            <person name="Veluchamy A."/>
            <person name="Tanaka M."/>
            <person name="Abida H."/>
            <person name="Marechal E."/>
            <person name="Bowler C."/>
            <person name="Muto M."/>
            <person name="Sunaga Y."/>
            <person name="Tanaka M."/>
            <person name="Yoshino T."/>
            <person name="Taniguchi T."/>
            <person name="Fukuda Y."/>
            <person name="Nemoto M."/>
            <person name="Matsumoto M."/>
            <person name="Wong P.S."/>
            <person name="Aburatani S."/>
            <person name="Fujibuchi W."/>
        </authorList>
    </citation>
    <scope>NUCLEOTIDE SEQUENCE [LARGE SCALE GENOMIC DNA]</scope>
    <source>
        <strain evidence="4 5">JPCC DA0580</strain>
    </source>
</reference>
<dbReference type="AlphaFoldDB" id="A0A1Z5JTA6"/>